<organism evidence="1 2">
    <name type="scientific">Candidatus Marsarchaeota G2 archaeon OSP_D</name>
    <dbReference type="NCBI Taxonomy" id="1978157"/>
    <lineage>
        <taxon>Archaea</taxon>
        <taxon>Candidatus Marsarchaeota</taxon>
        <taxon>Candidatus Marsarchaeota group 2</taxon>
    </lineage>
</organism>
<evidence type="ECO:0000313" key="2">
    <source>
        <dbReference type="Proteomes" id="UP000240322"/>
    </source>
</evidence>
<name>A0A2R6AMR4_9ARCH</name>
<gene>
    <name evidence="1" type="ORF">B9Q03_10230</name>
</gene>
<dbReference type="Proteomes" id="UP000240322">
    <property type="component" value="Unassembled WGS sequence"/>
</dbReference>
<evidence type="ECO:0000313" key="1">
    <source>
        <dbReference type="EMBL" id="PSN87667.1"/>
    </source>
</evidence>
<comment type="caution">
    <text evidence="1">The sequence shown here is derived from an EMBL/GenBank/DDBJ whole genome shotgun (WGS) entry which is preliminary data.</text>
</comment>
<sequence>MYPLSRVVEINPTPEQPYHVVFNLTAYASSGQPKLTNIETTGCSNATLTYRWAAASHEVDIGVTPSCAAPVRVVFSALIRILIQLSKPNTTMYLSYAYNTSQAGSNITLYLNTPTRTPNPLPLTAPQECVYDAYPAAAYTSLTMVLGGVAVAGRPVNYTLRDAYILLGVNAQTLLTSAPSVYVWSPNGSTYAATGDGMPPTMGGWSCSALRCDAKLNASTPFLLVWYTPYSSSYTLSVNGSTDTAHLEAIGGFNAWIVNRTGSLNISG</sequence>
<protein>
    <submittedName>
        <fullName evidence="1">Uncharacterized protein</fullName>
    </submittedName>
</protein>
<proteinExistence type="predicted"/>
<dbReference type="AlphaFoldDB" id="A0A2R6AMR4"/>
<accession>A0A2R6AMR4</accession>
<dbReference type="EMBL" id="NEXE01000151">
    <property type="protein sequence ID" value="PSN87667.1"/>
    <property type="molecule type" value="Genomic_DNA"/>
</dbReference>
<reference evidence="1 2" key="1">
    <citation type="submission" date="2017-04" db="EMBL/GenBank/DDBJ databases">
        <title>Novel microbial lineages endemic to geothermal iron-oxide mats fill important gaps in the evolutionary history of Archaea.</title>
        <authorList>
            <person name="Jay Z.J."/>
            <person name="Beam J.P."/>
            <person name="Dlakic M."/>
            <person name="Rusch D.B."/>
            <person name="Kozubal M.A."/>
            <person name="Inskeep W.P."/>
        </authorList>
    </citation>
    <scope>NUCLEOTIDE SEQUENCE [LARGE SCALE GENOMIC DNA]</scope>
    <source>
        <strain evidence="1">OSP_D</strain>
    </source>
</reference>